<comment type="caution">
    <text evidence="6">The sequence shown here is derived from an EMBL/GenBank/DDBJ whole genome shotgun (WGS) entry which is preliminary data.</text>
</comment>
<name>A0A7C9FT41_9BACT</name>
<evidence type="ECO:0000256" key="3">
    <source>
        <dbReference type="ARBA" id="ARBA00023004"/>
    </source>
</evidence>
<dbReference type="AlphaFoldDB" id="A0A7C9FT41"/>
<dbReference type="GO" id="GO:0020037">
    <property type="term" value="F:heme binding"/>
    <property type="evidence" value="ECO:0007669"/>
    <property type="project" value="InterPro"/>
</dbReference>
<accession>A0A7C9FT41</accession>
<protein>
    <submittedName>
        <fullName evidence="6">C-type cytochrome</fullName>
    </submittedName>
</protein>
<dbReference type="InterPro" id="IPR009056">
    <property type="entry name" value="Cyt_c-like_dom"/>
</dbReference>
<evidence type="ECO:0000313" key="6">
    <source>
        <dbReference type="EMBL" id="MPR36212.1"/>
    </source>
</evidence>
<dbReference type="PANTHER" id="PTHR35008:SF4">
    <property type="entry name" value="BLL4482 PROTEIN"/>
    <property type="match status" value="1"/>
</dbReference>
<dbReference type="PANTHER" id="PTHR35008">
    <property type="entry name" value="BLL4482 PROTEIN-RELATED"/>
    <property type="match status" value="1"/>
</dbReference>
<dbReference type="InterPro" id="IPR051459">
    <property type="entry name" value="Cytochrome_c-type_DH"/>
</dbReference>
<gene>
    <name evidence="6" type="ORF">GBK04_23410</name>
</gene>
<sequence length="300" mass="31988">MKKILKWTGIVLVALLVIVAIAGAYFANNFENRLAKTYEVTPARVPVPTDSALLSEGERLAKIHCIACHGKDLGGTEFFNDAAIGSVPASNLTAGQGGKGREYDEVDFIRAIRHGIKKDGTPAFIMPAAEFQHLSDEDLGAIVGYLKSVPQQNRNWSGPQITFLGRALAGAGLFGDVINAENIDHAAIAAVSAPVRGATAEYGRYLVKTSGCPGCHGKELNGMQPGEPGAPFAPNLTPGGNVGKWSEDQFRAALRTGVTPDQRQLNPSFMPWPGFAYLHDDEISALYKYLQAQPALASAK</sequence>
<dbReference type="Pfam" id="PF00034">
    <property type="entry name" value="Cytochrom_C"/>
    <property type="match status" value="1"/>
</dbReference>
<dbReference type="SUPFAM" id="SSF46626">
    <property type="entry name" value="Cytochrome c"/>
    <property type="match status" value="2"/>
</dbReference>
<evidence type="ECO:0000256" key="2">
    <source>
        <dbReference type="ARBA" id="ARBA00022723"/>
    </source>
</evidence>
<dbReference type="GO" id="GO:0046872">
    <property type="term" value="F:metal ion binding"/>
    <property type="evidence" value="ECO:0007669"/>
    <property type="project" value="UniProtKB-KW"/>
</dbReference>
<dbReference type="RefSeq" id="WP_152763922.1">
    <property type="nucleotide sequence ID" value="NZ_WHLY01000002.1"/>
</dbReference>
<proteinExistence type="predicted"/>
<keyword evidence="2 4" id="KW-0479">Metal-binding</keyword>
<organism evidence="6 7">
    <name type="scientific">Salmonirosea aquatica</name>
    <dbReference type="NCBI Taxonomy" id="2654236"/>
    <lineage>
        <taxon>Bacteria</taxon>
        <taxon>Pseudomonadati</taxon>
        <taxon>Bacteroidota</taxon>
        <taxon>Cytophagia</taxon>
        <taxon>Cytophagales</taxon>
        <taxon>Spirosomataceae</taxon>
        <taxon>Salmonirosea</taxon>
    </lineage>
</organism>
<evidence type="ECO:0000259" key="5">
    <source>
        <dbReference type="PROSITE" id="PS51007"/>
    </source>
</evidence>
<dbReference type="InterPro" id="IPR036909">
    <property type="entry name" value="Cyt_c-like_dom_sf"/>
</dbReference>
<dbReference type="Proteomes" id="UP000479293">
    <property type="component" value="Unassembled WGS sequence"/>
</dbReference>
<dbReference type="Pfam" id="PF13442">
    <property type="entry name" value="Cytochrome_CBB3"/>
    <property type="match status" value="1"/>
</dbReference>
<keyword evidence="1 4" id="KW-0349">Heme</keyword>
<evidence type="ECO:0000313" key="7">
    <source>
        <dbReference type="Proteomes" id="UP000479293"/>
    </source>
</evidence>
<reference evidence="6 7" key="1">
    <citation type="submission" date="2019-10" db="EMBL/GenBank/DDBJ databases">
        <title>Draft Genome Sequence of Cytophagaceae sp. SJW1-29.</title>
        <authorList>
            <person name="Choi A."/>
        </authorList>
    </citation>
    <scope>NUCLEOTIDE SEQUENCE [LARGE SCALE GENOMIC DNA]</scope>
    <source>
        <strain evidence="6 7">SJW1-29</strain>
    </source>
</reference>
<keyword evidence="7" id="KW-1185">Reference proteome</keyword>
<feature type="domain" description="Cytochrome c" evidence="5">
    <location>
        <begin position="52"/>
        <end position="150"/>
    </location>
</feature>
<dbReference type="Gene3D" id="1.10.760.10">
    <property type="entry name" value="Cytochrome c-like domain"/>
    <property type="match status" value="2"/>
</dbReference>
<evidence type="ECO:0000256" key="1">
    <source>
        <dbReference type="ARBA" id="ARBA00022617"/>
    </source>
</evidence>
<dbReference type="EMBL" id="WHLY01000002">
    <property type="protein sequence ID" value="MPR36212.1"/>
    <property type="molecule type" value="Genomic_DNA"/>
</dbReference>
<evidence type="ECO:0000256" key="4">
    <source>
        <dbReference type="PROSITE-ProRule" id="PRU00433"/>
    </source>
</evidence>
<dbReference type="GO" id="GO:0009055">
    <property type="term" value="F:electron transfer activity"/>
    <property type="evidence" value="ECO:0007669"/>
    <property type="project" value="InterPro"/>
</dbReference>
<feature type="domain" description="Cytochrome c" evidence="5">
    <location>
        <begin position="198"/>
        <end position="294"/>
    </location>
</feature>
<dbReference type="PROSITE" id="PS51007">
    <property type="entry name" value="CYTC"/>
    <property type="match status" value="2"/>
</dbReference>
<keyword evidence="3 4" id="KW-0408">Iron</keyword>